<dbReference type="RefSeq" id="WP_150691563.1">
    <property type="nucleotide sequence ID" value="NZ_CABPSJ010000008.1"/>
</dbReference>
<dbReference type="Gene3D" id="1.25.40.10">
    <property type="entry name" value="Tetratricopeptide repeat domain"/>
    <property type="match status" value="1"/>
</dbReference>
<dbReference type="PANTHER" id="PTHR12558:SF13">
    <property type="entry name" value="CELL DIVISION CYCLE PROTEIN 27 HOMOLOG"/>
    <property type="match status" value="1"/>
</dbReference>
<dbReference type="SMART" id="SM00028">
    <property type="entry name" value="TPR"/>
    <property type="match status" value="2"/>
</dbReference>
<dbReference type="PROSITE" id="PS50005">
    <property type="entry name" value="TPR"/>
    <property type="match status" value="1"/>
</dbReference>
<dbReference type="InterPro" id="IPR019734">
    <property type="entry name" value="TPR_rpt"/>
</dbReference>
<organism evidence="2 3">
    <name type="scientific">Pandoraea communis</name>
    <dbReference type="NCBI Taxonomy" id="2508297"/>
    <lineage>
        <taxon>Bacteria</taxon>
        <taxon>Pseudomonadati</taxon>
        <taxon>Pseudomonadota</taxon>
        <taxon>Betaproteobacteria</taxon>
        <taxon>Burkholderiales</taxon>
        <taxon>Burkholderiaceae</taxon>
        <taxon>Pandoraea</taxon>
    </lineage>
</organism>
<accession>A0A5E4YPL0</accession>
<protein>
    <submittedName>
        <fullName evidence="2">Uncharacterized protein</fullName>
    </submittedName>
</protein>
<dbReference type="AlphaFoldDB" id="A0A5E4YPL0"/>
<dbReference type="OrthoDB" id="8776071at2"/>
<feature type="repeat" description="TPR" evidence="1">
    <location>
        <begin position="13"/>
        <end position="46"/>
    </location>
</feature>
<dbReference type="InterPro" id="IPR011990">
    <property type="entry name" value="TPR-like_helical_dom_sf"/>
</dbReference>
<sequence length="203" mass="21662">MTDFDALSDPEKLEALLAAGIAASEQNADEQALECYVKAAELAPHDARAFHLAAAVWAKHGNTDAANDAFREALLRAPDLHVARFQWGLMQYSETTMPMAAATWEPLLHLSEDDPDDPLRLFVHGLLLVASGDIATAIAQIESGIAANTTNAPLNVDMAAIVDGLRPLLDSAAATQSEPAESQTSEGEHFLLGAYRGPDQPLH</sequence>
<dbReference type="Proteomes" id="UP000337189">
    <property type="component" value="Unassembled WGS sequence"/>
</dbReference>
<dbReference type="PANTHER" id="PTHR12558">
    <property type="entry name" value="CELL DIVISION CYCLE 16,23,27"/>
    <property type="match status" value="1"/>
</dbReference>
<evidence type="ECO:0000313" key="3">
    <source>
        <dbReference type="Proteomes" id="UP000337189"/>
    </source>
</evidence>
<evidence type="ECO:0000256" key="1">
    <source>
        <dbReference type="PROSITE-ProRule" id="PRU00339"/>
    </source>
</evidence>
<dbReference type="EMBL" id="CABPSJ010000008">
    <property type="protein sequence ID" value="VVE50721.1"/>
    <property type="molecule type" value="Genomic_DNA"/>
</dbReference>
<name>A0A5E4YPL0_9BURK</name>
<reference evidence="2 3" key="1">
    <citation type="submission" date="2019-08" db="EMBL/GenBank/DDBJ databases">
        <authorList>
            <person name="Peeters C."/>
        </authorList>
    </citation>
    <scope>NUCLEOTIDE SEQUENCE [LARGE SCALE GENOMIC DNA]</scope>
    <source>
        <strain evidence="2 3">LMG 31110</strain>
    </source>
</reference>
<dbReference type="SUPFAM" id="SSF48452">
    <property type="entry name" value="TPR-like"/>
    <property type="match status" value="1"/>
</dbReference>
<gene>
    <name evidence="2" type="ORF">PCO31110_04730</name>
</gene>
<proteinExistence type="predicted"/>
<evidence type="ECO:0000313" key="2">
    <source>
        <dbReference type="EMBL" id="VVE50721.1"/>
    </source>
</evidence>
<keyword evidence="1" id="KW-0802">TPR repeat</keyword>